<keyword evidence="1" id="KW-1133">Transmembrane helix</keyword>
<dbReference type="Proteomes" id="UP000593560">
    <property type="component" value="Unassembled WGS sequence"/>
</dbReference>
<organism evidence="2 3">
    <name type="scientific">Gossypium harknessii</name>
    <dbReference type="NCBI Taxonomy" id="34285"/>
    <lineage>
        <taxon>Eukaryota</taxon>
        <taxon>Viridiplantae</taxon>
        <taxon>Streptophyta</taxon>
        <taxon>Embryophyta</taxon>
        <taxon>Tracheophyta</taxon>
        <taxon>Spermatophyta</taxon>
        <taxon>Magnoliopsida</taxon>
        <taxon>eudicotyledons</taxon>
        <taxon>Gunneridae</taxon>
        <taxon>Pentapetalae</taxon>
        <taxon>rosids</taxon>
        <taxon>malvids</taxon>
        <taxon>Malvales</taxon>
        <taxon>Malvaceae</taxon>
        <taxon>Malvoideae</taxon>
        <taxon>Gossypium</taxon>
    </lineage>
</organism>
<keyword evidence="1" id="KW-0812">Transmembrane</keyword>
<gene>
    <name evidence="2" type="ORF">Gohar_028057</name>
</gene>
<evidence type="ECO:0000313" key="2">
    <source>
        <dbReference type="EMBL" id="MBA0819664.1"/>
    </source>
</evidence>
<dbReference type="EMBL" id="JABFAD010330814">
    <property type="protein sequence ID" value="MBA0819664.1"/>
    <property type="molecule type" value="Genomic_DNA"/>
</dbReference>
<comment type="caution">
    <text evidence="2">The sequence shown here is derived from an EMBL/GenBank/DDBJ whole genome shotgun (WGS) entry which is preliminary data.</text>
</comment>
<keyword evidence="3" id="KW-1185">Reference proteome</keyword>
<proteinExistence type="predicted"/>
<name>A0A7J9IDH0_9ROSI</name>
<evidence type="ECO:0000256" key="1">
    <source>
        <dbReference type="SAM" id="Phobius"/>
    </source>
</evidence>
<keyword evidence="1" id="KW-0472">Membrane</keyword>
<evidence type="ECO:0000313" key="3">
    <source>
        <dbReference type="Proteomes" id="UP000593560"/>
    </source>
</evidence>
<feature type="transmembrane region" description="Helical" evidence="1">
    <location>
        <begin position="21"/>
        <end position="40"/>
    </location>
</feature>
<reference evidence="2 3" key="1">
    <citation type="journal article" date="2019" name="Genome Biol. Evol.">
        <title>Insights into the evolution of the New World diploid cottons (Gossypium, subgenus Houzingenia) based on genome sequencing.</title>
        <authorList>
            <person name="Grover C.E."/>
            <person name="Arick M.A. 2nd"/>
            <person name="Thrash A."/>
            <person name="Conover J.L."/>
            <person name="Sanders W.S."/>
            <person name="Peterson D.G."/>
            <person name="Frelichowski J.E."/>
            <person name="Scheffler J.A."/>
            <person name="Scheffler B.E."/>
            <person name="Wendel J.F."/>
        </authorList>
    </citation>
    <scope>NUCLEOTIDE SEQUENCE [LARGE SCALE GENOMIC DNA]</scope>
    <source>
        <strain evidence="2">0</strain>
        <tissue evidence="2">Leaf</tissue>
    </source>
</reference>
<accession>A0A7J9IDH0</accession>
<protein>
    <submittedName>
        <fullName evidence="2">Uncharacterized protein</fullName>
    </submittedName>
</protein>
<sequence length="89" mass="10621">MKMVQEFERSILTQPPWRFIVLARSLIFVAIFALMLYEFLVLKMSRKFLIGISHEDGLKMLKNTCMMVMLLSFHNSIMQRLKLYFVIET</sequence>
<dbReference type="AlphaFoldDB" id="A0A7J9IDH0"/>